<keyword evidence="1" id="KW-0812">Transmembrane</keyword>
<evidence type="ECO:0000313" key="3">
    <source>
        <dbReference type="Proteomes" id="UP000040841"/>
    </source>
</evidence>
<organism evidence="2 3">
    <name type="scientific">Yersinia mollaretii</name>
    <dbReference type="NCBI Taxonomy" id="33060"/>
    <lineage>
        <taxon>Bacteria</taxon>
        <taxon>Pseudomonadati</taxon>
        <taxon>Pseudomonadota</taxon>
        <taxon>Gammaproteobacteria</taxon>
        <taxon>Enterobacterales</taxon>
        <taxon>Yersiniaceae</taxon>
        <taxon>Yersinia</taxon>
    </lineage>
</organism>
<dbReference type="RefSeq" id="WP_049679179.1">
    <property type="nucleotide sequence ID" value="NZ_CABMMJ010000013.1"/>
</dbReference>
<accession>A0AA36LPQ1</accession>
<keyword evidence="1" id="KW-1133">Transmembrane helix</keyword>
<protein>
    <submittedName>
        <fullName evidence="2">Uncharacterized protein</fullName>
    </submittedName>
</protein>
<reference evidence="2 3" key="1">
    <citation type="submission" date="2015-03" db="EMBL/GenBank/DDBJ databases">
        <authorList>
            <consortium name="Pathogen Informatics"/>
            <person name="Murphy D."/>
        </authorList>
    </citation>
    <scope>NUCLEOTIDE SEQUENCE [LARGE SCALE GENOMIC DNA]</scope>
    <source>
        <strain evidence="2 3">FE82747</strain>
    </source>
</reference>
<name>A0AA36LPQ1_YERMO</name>
<dbReference type="EMBL" id="CQBM01000013">
    <property type="protein sequence ID" value="CNI59033.1"/>
    <property type="molecule type" value="Genomic_DNA"/>
</dbReference>
<proteinExistence type="predicted"/>
<evidence type="ECO:0000313" key="2">
    <source>
        <dbReference type="EMBL" id="CNI59033.1"/>
    </source>
</evidence>
<gene>
    <name evidence="2" type="ORF">ERS008502_03706</name>
</gene>
<evidence type="ECO:0000256" key="1">
    <source>
        <dbReference type="SAM" id="Phobius"/>
    </source>
</evidence>
<dbReference type="Proteomes" id="UP000040841">
    <property type="component" value="Unassembled WGS sequence"/>
</dbReference>
<comment type="caution">
    <text evidence="2">The sequence shown here is derived from an EMBL/GenBank/DDBJ whole genome shotgun (WGS) entry which is preliminary data.</text>
</comment>
<feature type="transmembrane region" description="Helical" evidence="1">
    <location>
        <begin position="83"/>
        <end position="103"/>
    </location>
</feature>
<sequence>MKSFLDEYRKVANDTSGVIALAIIQSLVVVASARKFDISGDRWHSVLFWVFLLISTAGLLMSACCVGKSILDSKDMSMLRKTVMLILFEIVFVGVIISSAIAIKSL</sequence>
<keyword evidence="1" id="KW-0472">Membrane</keyword>
<feature type="transmembrane region" description="Helical" evidence="1">
    <location>
        <begin position="46"/>
        <end position="71"/>
    </location>
</feature>
<feature type="transmembrane region" description="Helical" evidence="1">
    <location>
        <begin position="12"/>
        <end position="34"/>
    </location>
</feature>
<dbReference type="AlphaFoldDB" id="A0AA36LPQ1"/>